<dbReference type="InterPro" id="IPR036388">
    <property type="entry name" value="WH-like_DNA-bd_sf"/>
</dbReference>
<evidence type="ECO:0000256" key="1">
    <source>
        <dbReference type="ARBA" id="ARBA00023015"/>
    </source>
</evidence>
<dbReference type="SMART" id="SM00895">
    <property type="entry name" value="FCD"/>
    <property type="match status" value="1"/>
</dbReference>
<evidence type="ECO:0000313" key="6">
    <source>
        <dbReference type="Proteomes" id="UP001500804"/>
    </source>
</evidence>
<dbReference type="SUPFAM" id="SSF46785">
    <property type="entry name" value="Winged helix' DNA-binding domain"/>
    <property type="match status" value="1"/>
</dbReference>
<dbReference type="PROSITE" id="PS50949">
    <property type="entry name" value="HTH_GNTR"/>
    <property type="match status" value="1"/>
</dbReference>
<dbReference type="Gene3D" id="1.10.10.10">
    <property type="entry name" value="Winged helix-like DNA-binding domain superfamily/Winged helix DNA-binding domain"/>
    <property type="match status" value="1"/>
</dbReference>
<dbReference type="Pfam" id="PF00392">
    <property type="entry name" value="GntR"/>
    <property type="match status" value="1"/>
</dbReference>
<protein>
    <submittedName>
        <fullName evidence="5">FadR/GntR family transcriptional regulator</fullName>
    </submittedName>
</protein>
<name>A0ABP9NAE8_9PSEU</name>
<gene>
    <name evidence="5" type="ORF">GCM10023320_08480</name>
</gene>
<dbReference type="RefSeq" id="WP_345603421.1">
    <property type="nucleotide sequence ID" value="NZ_BAABJO010000003.1"/>
</dbReference>
<dbReference type="PANTHER" id="PTHR43537">
    <property type="entry name" value="TRANSCRIPTIONAL REGULATOR, GNTR FAMILY"/>
    <property type="match status" value="1"/>
</dbReference>
<dbReference type="Gene3D" id="1.20.120.530">
    <property type="entry name" value="GntR ligand-binding domain-like"/>
    <property type="match status" value="1"/>
</dbReference>
<dbReference type="InterPro" id="IPR011711">
    <property type="entry name" value="GntR_C"/>
</dbReference>
<dbReference type="InterPro" id="IPR036390">
    <property type="entry name" value="WH_DNA-bd_sf"/>
</dbReference>
<dbReference type="SMART" id="SM00345">
    <property type="entry name" value="HTH_GNTR"/>
    <property type="match status" value="1"/>
</dbReference>
<keyword evidence="1" id="KW-0805">Transcription regulation</keyword>
<dbReference type="InterPro" id="IPR008920">
    <property type="entry name" value="TF_FadR/GntR_C"/>
</dbReference>
<keyword evidence="3" id="KW-0804">Transcription</keyword>
<comment type="caution">
    <text evidence="5">The sequence shown here is derived from an EMBL/GenBank/DDBJ whole genome shotgun (WGS) entry which is preliminary data.</text>
</comment>
<evidence type="ECO:0000256" key="3">
    <source>
        <dbReference type="ARBA" id="ARBA00023163"/>
    </source>
</evidence>
<dbReference type="Pfam" id="PF07729">
    <property type="entry name" value="FCD"/>
    <property type="match status" value="1"/>
</dbReference>
<proteinExistence type="predicted"/>
<evidence type="ECO:0000259" key="4">
    <source>
        <dbReference type="PROSITE" id="PS50949"/>
    </source>
</evidence>
<dbReference type="PRINTS" id="PR00035">
    <property type="entry name" value="HTHGNTR"/>
</dbReference>
<organism evidence="5 6">
    <name type="scientific">Pseudonocardia adelaidensis</name>
    <dbReference type="NCBI Taxonomy" id="648754"/>
    <lineage>
        <taxon>Bacteria</taxon>
        <taxon>Bacillati</taxon>
        <taxon>Actinomycetota</taxon>
        <taxon>Actinomycetes</taxon>
        <taxon>Pseudonocardiales</taxon>
        <taxon>Pseudonocardiaceae</taxon>
        <taxon>Pseudonocardia</taxon>
    </lineage>
</organism>
<dbReference type="CDD" id="cd07377">
    <property type="entry name" value="WHTH_GntR"/>
    <property type="match status" value="1"/>
</dbReference>
<reference evidence="6" key="1">
    <citation type="journal article" date="2019" name="Int. J. Syst. Evol. Microbiol.">
        <title>The Global Catalogue of Microorganisms (GCM) 10K type strain sequencing project: providing services to taxonomists for standard genome sequencing and annotation.</title>
        <authorList>
            <consortium name="The Broad Institute Genomics Platform"/>
            <consortium name="The Broad Institute Genome Sequencing Center for Infectious Disease"/>
            <person name="Wu L."/>
            <person name="Ma J."/>
        </authorList>
    </citation>
    <scope>NUCLEOTIDE SEQUENCE [LARGE SCALE GENOMIC DNA]</scope>
    <source>
        <strain evidence="6">JCM 18302</strain>
    </source>
</reference>
<evidence type="ECO:0000256" key="2">
    <source>
        <dbReference type="ARBA" id="ARBA00023125"/>
    </source>
</evidence>
<dbReference type="PANTHER" id="PTHR43537:SF5">
    <property type="entry name" value="UXU OPERON TRANSCRIPTIONAL REGULATOR"/>
    <property type="match status" value="1"/>
</dbReference>
<sequence length="238" mass="26884">MKEQHLLVAEIVPFLLSRGYAPNERAPSERELAERFGVGRPQVREALSVLEALRLIERRPKSGIYMTTESASIEALRLFADIGVPLSGDLVGEIVEVRRIQEKEAIRLACGRHEEHHIAALRDCLTEWTDALNDPARIAALDRAFHCGIVRAARNSVLLSLVDLFFLMTERRRVYYFSDPARCRQSLREHEAILAALVDRDEDGAMRLIDTHLSSAASHWQYLLNGSPPTPTDPRSRP</sequence>
<keyword evidence="2" id="KW-0238">DNA-binding</keyword>
<dbReference type="Proteomes" id="UP001500804">
    <property type="component" value="Unassembled WGS sequence"/>
</dbReference>
<keyword evidence="6" id="KW-1185">Reference proteome</keyword>
<dbReference type="EMBL" id="BAABJO010000003">
    <property type="protein sequence ID" value="GAA5113195.1"/>
    <property type="molecule type" value="Genomic_DNA"/>
</dbReference>
<dbReference type="InterPro" id="IPR000524">
    <property type="entry name" value="Tscrpt_reg_HTH_GntR"/>
</dbReference>
<accession>A0ABP9NAE8</accession>
<feature type="domain" description="HTH gntR-type" evidence="4">
    <location>
        <begin position="1"/>
        <end position="69"/>
    </location>
</feature>
<dbReference type="SUPFAM" id="SSF48008">
    <property type="entry name" value="GntR ligand-binding domain-like"/>
    <property type="match status" value="1"/>
</dbReference>
<evidence type="ECO:0000313" key="5">
    <source>
        <dbReference type="EMBL" id="GAA5113195.1"/>
    </source>
</evidence>